<keyword evidence="2" id="KW-1185">Reference proteome</keyword>
<protein>
    <recommendedName>
        <fullName evidence="3">ABM domain-containing protein</fullName>
    </recommendedName>
</protein>
<gene>
    <name evidence="1" type="ORF">ACFFLM_24755</name>
</gene>
<dbReference type="Proteomes" id="UP001589733">
    <property type="component" value="Unassembled WGS sequence"/>
</dbReference>
<organism evidence="1 2">
    <name type="scientific">Deinococcus oregonensis</name>
    <dbReference type="NCBI Taxonomy" id="1805970"/>
    <lineage>
        <taxon>Bacteria</taxon>
        <taxon>Thermotogati</taxon>
        <taxon>Deinococcota</taxon>
        <taxon>Deinococci</taxon>
        <taxon>Deinococcales</taxon>
        <taxon>Deinococcaceae</taxon>
        <taxon>Deinococcus</taxon>
    </lineage>
</organism>
<dbReference type="RefSeq" id="WP_380016826.1">
    <property type="nucleotide sequence ID" value="NZ_JBHLYR010000083.1"/>
</dbReference>
<dbReference type="EMBL" id="JBHLYR010000083">
    <property type="protein sequence ID" value="MFB9995161.1"/>
    <property type="molecule type" value="Genomic_DNA"/>
</dbReference>
<proteinExistence type="predicted"/>
<sequence length="136" mass="14904">MNEATLQIAVVLPLTELPATTRQLTPHSGSNNRSALPGKKVEHMHVLTHFQLPITFDKLQELRKRDASETLPPNCLAQIVTQAADGVAITSIWTDEPGARAFYEVRAQATGMAFPPLVFTPVLTYLHQSSTTEQNG</sequence>
<evidence type="ECO:0000313" key="1">
    <source>
        <dbReference type="EMBL" id="MFB9995161.1"/>
    </source>
</evidence>
<evidence type="ECO:0000313" key="2">
    <source>
        <dbReference type="Proteomes" id="UP001589733"/>
    </source>
</evidence>
<name>A0ABV6B5Y1_9DEIO</name>
<comment type="caution">
    <text evidence="1">The sequence shown here is derived from an EMBL/GenBank/DDBJ whole genome shotgun (WGS) entry which is preliminary data.</text>
</comment>
<reference evidence="1 2" key="1">
    <citation type="submission" date="2024-09" db="EMBL/GenBank/DDBJ databases">
        <authorList>
            <person name="Sun Q."/>
            <person name="Mori K."/>
        </authorList>
    </citation>
    <scope>NUCLEOTIDE SEQUENCE [LARGE SCALE GENOMIC DNA]</scope>
    <source>
        <strain evidence="1 2">JCM 13503</strain>
    </source>
</reference>
<accession>A0ABV6B5Y1</accession>
<evidence type="ECO:0008006" key="3">
    <source>
        <dbReference type="Google" id="ProtNLM"/>
    </source>
</evidence>